<evidence type="ECO:0000256" key="3">
    <source>
        <dbReference type="ARBA" id="ARBA00022898"/>
    </source>
</evidence>
<evidence type="ECO:0000256" key="2">
    <source>
        <dbReference type="ARBA" id="ARBA00008954"/>
    </source>
</evidence>
<dbReference type="RefSeq" id="WP_340338912.1">
    <property type="nucleotide sequence ID" value="NZ_JBBKZS010000021.1"/>
</dbReference>
<comment type="similarity">
    <text evidence="2 4">Belongs to the class-III pyridoxal-phosphate-dependent aminotransferase family.</text>
</comment>
<comment type="caution">
    <text evidence="5">The sequence shown here is derived from an EMBL/GenBank/DDBJ whole genome shotgun (WGS) entry which is preliminary data.</text>
</comment>
<name>A0ABU8XG57_9BURK</name>
<organism evidence="5 6">
    <name type="scientific">Variovorax robiniae</name>
    <dbReference type="NCBI Taxonomy" id="1836199"/>
    <lineage>
        <taxon>Bacteria</taxon>
        <taxon>Pseudomonadati</taxon>
        <taxon>Pseudomonadota</taxon>
        <taxon>Betaproteobacteria</taxon>
        <taxon>Burkholderiales</taxon>
        <taxon>Comamonadaceae</taxon>
        <taxon>Variovorax</taxon>
    </lineage>
</organism>
<dbReference type="InterPro" id="IPR015421">
    <property type="entry name" value="PyrdxlP-dep_Trfase_major"/>
</dbReference>
<proteinExistence type="inferred from homology"/>
<gene>
    <name evidence="5" type="ORF">WKW79_30095</name>
</gene>
<dbReference type="PANTHER" id="PTHR45688:SF13">
    <property type="entry name" value="ALANINE--GLYOXYLATE AMINOTRANSFERASE 2-LIKE"/>
    <property type="match status" value="1"/>
</dbReference>
<comment type="cofactor">
    <cofactor evidence="1">
        <name>pyridoxal 5'-phosphate</name>
        <dbReference type="ChEBI" id="CHEBI:597326"/>
    </cofactor>
</comment>
<accession>A0ABU8XG57</accession>
<dbReference type="PANTHER" id="PTHR45688">
    <property type="match status" value="1"/>
</dbReference>
<evidence type="ECO:0000313" key="6">
    <source>
        <dbReference type="Proteomes" id="UP001367030"/>
    </source>
</evidence>
<dbReference type="CDD" id="cd00610">
    <property type="entry name" value="OAT_like"/>
    <property type="match status" value="1"/>
</dbReference>
<dbReference type="InterPro" id="IPR015422">
    <property type="entry name" value="PyrdxlP-dep_Trfase_small"/>
</dbReference>
<reference evidence="5 6" key="1">
    <citation type="submission" date="2024-03" db="EMBL/GenBank/DDBJ databases">
        <title>Novel species of the genus Variovorax.</title>
        <authorList>
            <person name="Liu Q."/>
            <person name="Xin Y.-H."/>
        </authorList>
    </citation>
    <scope>NUCLEOTIDE SEQUENCE [LARGE SCALE GENOMIC DNA]</scope>
    <source>
        <strain evidence="5 6">KACC 18901</strain>
    </source>
</reference>
<dbReference type="SUPFAM" id="SSF53383">
    <property type="entry name" value="PLP-dependent transferases"/>
    <property type="match status" value="1"/>
</dbReference>
<evidence type="ECO:0000313" key="5">
    <source>
        <dbReference type="EMBL" id="MEJ8858858.1"/>
    </source>
</evidence>
<sequence length="433" mass="47115">MSSTSIDLLQRRFDILGKRAPLFYEKPLHIVRGEGVWLHDADGKKYLDAYNNVAHVGHCHPRVVDAICAQARTLNTSTRYLHETIVRYAERLAATFTQDDMMVMFCCSGSEANELALRMVRELSGGTGVISTANSYHGNTAAVSQISSILSTPDQRGPDVRMIPVIDPYRDRGAKDDATLVDGYCAEVDKAIASFADGGRKFAGMILCTGLSSEGLPTQPAGYMRRVAEQVRAAGGYFIADEVQGGFGRFGSHFWGHQVQGVVPDIVTLGKPMGNGHPMAAVIARRHIVERFTELNPMYFNTFAGNPVSCAAGMAVMDVLEDEDLVANAKTTGDYVIAQLHELAQRHELIGDVRGRGLFFAVELVQDREAKTPATDAAKEIINAMSRAGVLISRIGPFDNILKIRPPMPFTRGNADQLIETLDGVMASLRVAA</sequence>
<dbReference type="GO" id="GO:0008483">
    <property type="term" value="F:transaminase activity"/>
    <property type="evidence" value="ECO:0007669"/>
    <property type="project" value="UniProtKB-KW"/>
</dbReference>
<keyword evidence="6" id="KW-1185">Reference proteome</keyword>
<dbReference type="InterPro" id="IPR015424">
    <property type="entry name" value="PyrdxlP-dep_Trfase"/>
</dbReference>
<dbReference type="Gene3D" id="3.40.640.10">
    <property type="entry name" value="Type I PLP-dependent aspartate aminotransferase-like (Major domain)"/>
    <property type="match status" value="1"/>
</dbReference>
<dbReference type="PIRSF" id="PIRSF000521">
    <property type="entry name" value="Transaminase_4ab_Lys_Orn"/>
    <property type="match status" value="1"/>
</dbReference>
<dbReference type="PROSITE" id="PS00600">
    <property type="entry name" value="AA_TRANSFER_CLASS_3"/>
    <property type="match status" value="1"/>
</dbReference>
<dbReference type="Pfam" id="PF00202">
    <property type="entry name" value="Aminotran_3"/>
    <property type="match status" value="1"/>
</dbReference>
<keyword evidence="5" id="KW-0032">Aminotransferase</keyword>
<dbReference type="InterPro" id="IPR049704">
    <property type="entry name" value="Aminotrans_3_PPA_site"/>
</dbReference>
<evidence type="ECO:0000256" key="4">
    <source>
        <dbReference type="RuleBase" id="RU003560"/>
    </source>
</evidence>
<dbReference type="InterPro" id="IPR005814">
    <property type="entry name" value="Aminotrans_3"/>
</dbReference>
<keyword evidence="3 4" id="KW-0663">Pyridoxal phosphate</keyword>
<dbReference type="EMBL" id="JBBKZS010000021">
    <property type="protein sequence ID" value="MEJ8858858.1"/>
    <property type="molecule type" value="Genomic_DNA"/>
</dbReference>
<dbReference type="Proteomes" id="UP001367030">
    <property type="component" value="Unassembled WGS sequence"/>
</dbReference>
<dbReference type="Gene3D" id="3.90.1150.10">
    <property type="entry name" value="Aspartate Aminotransferase, domain 1"/>
    <property type="match status" value="1"/>
</dbReference>
<evidence type="ECO:0000256" key="1">
    <source>
        <dbReference type="ARBA" id="ARBA00001933"/>
    </source>
</evidence>
<protein>
    <submittedName>
        <fullName evidence="5">Aminotransferase class III-fold pyridoxal phosphate-dependent enzyme</fullName>
    </submittedName>
</protein>
<keyword evidence="5" id="KW-0808">Transferase</keyword>